<proteinExistence type="predicted"/>
<dbReference type="PANTHER" id="PTHR28029">
    <property type="entry name" value="PROTEIN ILM1"/>
    <property type="match status" value="1"/>
</dbReference>
<dbReference type="InterPro" id="IPR018815">
    <property type="entry name" value="Incr_loss_mito_DNA_1"/>
</dbReference>
<accession>A0A0J7AYA9</accession>
<sequence length="240" mass="26479">MSRLSSRSFIKLHALFQFALAAYLTWSPEVITDSGLVYYVQDELKIFDIPPFSRPRSPFALCGILLLIFALVDLTLAIKLPALNRILTIAHCIRRDAAAAAARQPRTEGQLAGEPDPSVTDAAVKVATEFTSLYVHLCMLLTILRFWIFFFVSLKVYFSPESVWAGKVGLAALDSVGNPTAAAAAAPGGVKMTLVEELKSKIVLGYGVMEIMFSCWFFIALNDERRATEYKHRSLVSGIL</sequence>
<organism evidence="2 3">
    <name type="scientific">Coccidioides immitis RMSCC 2394</name>
    <dbReference type="NCBI Taxonomy" id="404692"/>
    <lineage>
        <taxon>Eukaryota</taxon>
        <taxon>Fungi</taxon>
        <taxon>Dikarya</taxon>
        <taxon>Ascomycota</taxon>
        <taxon>Pezizomycotina</taxon>
        <taxon>Eurotiomycetes</taxon>
        <taxon>Eurotiomycetidae</taxon>
        <taxon>Onygenales</taxon>
        <taxon>Onygenaceae</taxon>
        <taxon>Coccidioides</taxon>
    </lineage>
</organism>
<evidence type="ECO:0000256" key="1">
    <source>
        <dbReference type="SAM" id="Phobius"/>
    </source>
</evidence>
<name>A0A0J7AYA9_COCIT</name>
<dbReference type="EMBL" id="DS028103">
    <property type="protein sequence ID" value="KMP02422.1"/>
    <property type="molecule type" value="Genomic_DNA"/>
</dbReference>
<dbReference type="PANTHER" id="PTHR28029:SF1">
    <property type="entry name" value="PROTEIN ILM1"/>
    <property type="match status" value="1"/>
</dbReference>
<reference evidence="3" key="1">
    <citation type="journal article" date="2010" name="Genome Res.">
        <title>Population genomic sequencing of Coccidioides fungi reveals recent hybridization and transposon control.</title>
        <authorList>
            <person name="Neafsey D.E."/>
            <person name="Barker B.M."/>
            <person name="Sharpton T.J."/>
            <person name="Stajich J.E."/>
            <person name="Park D.J."/>
            <person name="Whiston E."/>
            <person name="Hung C.-Y."/>
            <person name="McMahan C."/>
            <person name="White J."/>
            <person name="Sykes S."/>
            <person name="Heiman D."/>
            <person name="Young S."/>
            <person name="Zeng Q."/>
            <person name="Abouelleil A."/>
            <person name="Aftuck L."/>
            <person name="Bessette D."/>
            <person name="Brown A."/>
            <person name="FitzGerald M."/>
            <person name="Lui A."/>
            <person name="Macdonald J.P."/>
            <person name="Priest M."/>
            <person name="Orbach M.J."/>
            <person name="Galgiani J.N."/>
            <person name="Kirkland T.N."/>
            <person name="Cole G.T."/>
            <person name="Birren B.W."/>
            <person name="Henn M.R."/>
            <person name="Taylor J.W."/>
            <person name="Rounsley S.D."/>
        </authorList>
    </citation>
    <scope>NUCLEOTIDE SEQUENCE [LARGE SCALE GENOMIC DNA]</scope>
    <source>
        <strain evidence="3">RMSCC 2394</strain>
    </source>
</reference>
<keyword evidence="1" id="KW-1133">Transmembrane helix</keyword>
<evidence type="ECO:0000313" key="3">
    <source>
        <dbReference type="Proteomes" id="UP000054565"/>
    </source>
</evidence>
<dbReference type="AlphaFoldDB" id="A0A0J7AYA9"/>
<feature type="transmembrane region" description="Helical" evidence="1">
    <location>
        <begin position="56"/>
        <end position="78"/>
    </location>
</feature>
<feature type="transmembrane region" description="Helical" evidence="1">
    <location>
        <begin position="202"/>
        <end position="221"/>
    </location>
</feature>
<evidence type="ECO:0000313" key="2">
    <source>
        <dbReference type="EMBL" id="KMP02422.1"/>
    </source>
</evidence>
<dbReference type="Proteomes" id="UP000054565">
    <property type="component" value="Unassembled WGS sequence"/>
</dbReference>
<protein>
    <submittedName>
        <fullName evidence="2">Uncharacterized protein</fullName>
    </submittedName>
</protein>
<dbReference type="Pfam" id="PF10311">
    <property type="entry name" value="Ilm1"/>
    <property type="match status" value="1"/>
</dbReference>
<dbReference type="OrthoDB" id="5299849at2759"/>
<gene>
    <name evidence="2" type="ORF">CIRG_10245</name>
</gene>
<keyword evidence="1" id="KW-0812">Transmembrane</keyword>
<feature type="transmembrane region" description="Helical" evidence="1">
    <location>
        <begin position="133"/>
        <end position="154"/>
    </location>
</feature>
<keyword evidence="1" id="KW-0472">Membrane</keyword>